<dbReference type="AlphaFoldDB" id="A0A250LLL9"/>
<dbReference type="RefSeq" id="WP_046543729.1">
    <property type="nucleotide sequence ID" value="NZ_AP018360.1"/>
</dbReference>
<proteinExistence type="predicted"/>
<protein>
    <submittedName>
        <fullName evidence="1">Uncharacterized protein</fullName>
    </submittedName>
</protein>
<evidence type="ECO:0000313" key="2">
    <source>
        <dbReference type="EMBL" id="WFN23654.1"/>
    </source>
</evidence>
<accession>A0A250LLL9</accession>
<dbReference type="OrthoDB" id="8966794at2"/>
<sequence>MSEILTDEERAAIRAVAAKDKTQLDAARAAFDRAASVHGADACVELQFMAEVLAPVPDLVLRSRYREAVLKQQG</sequence>
<keyword evidence="1" id="KW-0614">Plasmid</keyword>
<dbReference type="Proteomes" id="UP001220209">
    <property type="component" value="Plasmid unnamed1"/>
</dbReference>
<name>A0A250LLL9_9BURK</name>
<reference evidence="2 3" key="3">
    <citation type="submission" date="2021-12" db="EMBL/GenBank/DDBJ databases">
        <title>Genomic and phenotypic characterization of three Burkholderia contaminans isolates recovered from different sources.</title>
        <authorList>
            <person name="Lopez De Volder A."/>
            <person name="Fan Y."/>
            <person name="Nunvar J."/>
            <person name="Herrera T."/>
            <person name="Timp W."/>
            <person name="Degrossi J."/>
        </authorList>
    </citation>
    <scope>NUCLEOTIDE SEQUENCE [LARGE SCALE GENOMIC DNA]</scope>
    <source>
        <strain evidence="2 3">LMG 23361</strain>
        <plasmid evidence="2 3">unnamed1</plasmid>
    </source>
</reference>
<geneLocation type="plasmid" evidence="2 3">
    <name>unnamed1</name>
</geneLocation>
<evidence type="ECO:0000313" key="3">
    <source>
        <dbReference type="Proteomes" id="UP001220209"/>
    </source>
</evidence>
<evidence type="ECO:0000313" key="1">
    <source>
        <dbReference type="EMBL" id="BBA45397.1"/>
    </source>
</evidence>
<gene>
    <name evidence="1" type="ORF">BCCH1_79080</name>
    <name evidence="2" type="ORF">LXE91_39655</name>
</gene>
<dbReference type="EMBL" id="CP090643">
    <property type="protein sequence ID" value="WFN23654.1"/>
    <property type="molecule type" value="Genomic_DNA"/>
</dbReference>
<reference evidence="1" key="1">
    <citation type="journal article" date="2016" name="Biosci. Biotechnol. Biochem.">
        <title>Bioconversion of AHX to AOH by resting cells of Burkholderia contaminans CH-1.</title>
        <authorList>
            <person name="Choi J.H."/>
            <person name="Kikuchi A."/>
            <person name="Pumkaeo P."/>
            <person name="Hirai H."/>
            <person name="Tokuyama S."/>
            <person name="Kawagishi H."/>
        </authorList>
    </citation>
    <scope>NUCLEOTIDE SEQUENCE</scope>
    <source>
        <strain evidence="1">CH-1</strain>
        <plasmid evidence="1">pBC453</plasmid>
    </source>
</reference>
<reference evidence="1" key="2">
    <citation type="journal article" date="2017" name="Genome Announc.">
        <title>High-Quality Draft Genome Sequence of Burkholderia contaminans CH-1, a Gram-Negative Bacterium That Metabolizes 2-Azahypoxanthine, a Plant Growth-Regulating Compound.</title>
        <authorList>
            <person name="Choi J.-H."/>
            <person name="Sugiura H."/>
            <person name="Moriuchi R."/>
            <person name="Kawagishi H."/>
            <person name="Dohra H."/>
        </authorList>
    </citation>
    <scope>NUCLEOTIDE SEQUENCE</scope>
    <source>
        <strain evidence="1">CH-1</strain>
        <plasmid evidence="1">pBC453</plasmid>
    </source>
</reference>
<dbReference type="EMBL" id="AP018360">
    <property type="protein sequence ID" value="BBA45397.1"/>
    <property type="molecule type" value="Genomic_DNA"/>
</dbReference>
<geneLocation type="plasmid" evidence="1">
    <name>pBC453</name>
</geneLocation>
<organism evidence="1">
    <name type="scientific">Burkholderia contaminans</name>
    <dbReference type="NCBI Taxonomy" id="488447"/>
    <lineage>
        <taxon>Bacteria</taxon>
        <taxon>Pseudomonadati</taxon>
        <taxon>Pseudomonadota</taxon>
        <taxon>Betaproteobacteria</taxon>
        <taxon>Burkholderiales</taxon>
        <taxon>Burkholderiaceae</taxon>
        <taxon>Burkholderia</taxon>
        <taxon>Burkholderia cepacia complex</taxon>
    </lineage>
</organism>